<dbReference type="PANTHER" id="PTHR45266">
    <property type="entry name" value="OXALOACETATE DECARBOXYLASE ALPHA CHAIN"/>
    <property type="match status" value="1"/>
</dbReference>
<evidence type="ECO:0000256" key="1">
    <source>
        <dbReference type="ARBA" id="ARBA00003761"/>
    </source>
</evidence>
<dbReference type="Proteomes" id="UP000254737">
    <property type="component" value="Unassembled WGS sequence"/>
</dbReference>
<keyword evidence="4" id="KW-0275">Fatty acid biosynthesis</keyword>
<protein>
    <recommendedName>
        <fullName evidence="2 4">Biotin carboxyl carrier protein of acetyl-CoA carboxylase</fullName>
    </recommendedName>
</protein>
<organism evidence="6 7">
    <name type="scientific">Empedobacter falsenii</name>
    <dbReference type="NCBI Taxonomy" id="343874"/>
    <lineage>
        <taxon>Bacteria</taxon>
        <taxon>Pseudomonadati</taxon>
        <taxon>Bacteroidota</taxon>
        <taxon>Flavobacteriia</taxon>
        <taxon>Flavobacteriales</taxon>
        <taxon>Weeksellaceae</taxon>
        <taxon>Empedobacter</taxon>
    </lineage>
</organism>
<dbReference type="GO" id="GO:0006633">
    <property type="term" value="P:fatty acid biosynthetic process"/>
    <property type="evidence" value="ECO:0007669"/>
    <property type="project" value="UniProtKB-UniPathway"/>
</dbReference>
<dbReference type="Gene3D" id="2.40.50.100">
    <property type="match status" value="1"/>
</dbReference>
<dbReference type="InterPro" id="IPR050709">
    <property type="entry name" value="Biotin_Carboxyl_Carrier/Decarb"/>
</dbReference>
<keyword evidence="4" id="KW-0443">Lipid metabolism</keyword>
<dbReference type="STRING" id="343874.GCA_000805695_02590"/>
<dbReference type="AlphaFoldDB" id="A0A376GKH8"/>
<dbReference type="SUPFAM" id="SSF51230">
    <property type="entry name" value="Single hybrid motif"/>
    <property type="match status" value="1"/>
</dbReference>
<dbReference type="RefSeq" id="WP_115001483.1">
    <property type="nucleotide sequence ID" value="NZ_UFXS01000001.1"/>
</dbReference>
<keyword evidence="3 4" id="KW-0092">Biotin</keyword>
<dbReference type="EMBL" id="UFXS01000001">
    <property type="protein sequence ID" value="STD59443.1"/>
    <property type="molecule type" value="Genomic_DNA"/>
</dbReference>
<evidence type="ECO:0000256" key="2">
    <source>
        <dbReference type="ARBA" id="ARBA00017562"/>
    </source>
</evidence>
<proteinExistence type="predicted"/>
<gene>
    <name evidence="6" type="primary">accB</name>
    <name evidence="6" type="ORF">NCTC13456_03094</name>
</gene>
<evidence type="ECO:0000313" key="6">
    <source>
        <dbReference type="EMBL" id="STD59443.1"/>
    </source>
</evidence>
<dbReference type="GO" id="GO:0003989">
    <property type="term" value="F:acetyl-CoA carboxylase activity"/>
    <property type="evidence" value="ECO:0007669"/>
    <property type="project" value="InterPro"/>
</dbReference>
<accession>A0A376GKH8</accession>
<dbReference type="CDD" id="cd06850">
    <property type="entry name" value="biotinyl_domain"/>
    <property type="match status" value="1"/>
</dbReference>
<evidence type="ECO:0000256" key="3">
    <source>
        <dbReference type="ARBA" id="ARBA00023267"/>
    </source>
</evidence>
<sequence length="160" mass="17056">MDIKDIQNLIRFVSKAEVAEVSIKQDDIEIKIKTLASVPAQVASQQIYVPQAPVAPVAATQASAAAPANNSTTSTEEENSNLITVKSPMIGTFYRSAGPGKEPFINVGDAIAPGKVLCIVEAMKLFNEIESEVSGKIVKILVDDASPVEYDQPLFLIDPA</sequence>
<keyword evidence="4" id="KW-0276">Fatty acid metabolism</keyword>
<dbReference type="InterPro" id="IPR000089">
    <property type="entry name" value="Biotin_lipoyl"/>
</dbReference>
<dbReference type="PRINTS" id="PR01071">
    <property type="entry name" value="ACOABIOTINCC"/>
</dbReference>
<evidence type="ECO:0000256" key="4">
    <source>
        <dbReference type="RuleBase" id="RU364072"/>
    </source>
</evidence>
<evidence type="ECO:0000313" key="7">
    <source>
        <dbReference type="Proteomes" id="UP000254737"/>
    </source>
</evidence>
<dbReference type="UniPathway" id="UPA00094"/>
<reference evidence="6 7" key="1">
    <citation type="submission" date="2018-06" db="EMBL/GenBank/DDBJ databases">
        <authorList>
            <consortium name="Pathogen Informatics"/>
            <person name="Doyle S."/>
        </authorList>
    </citation>
    <scope>NUCLEOTIDE SEQUENCE [LARGE SCALE GENOMIC DNA]</scope>
    <source>
        <strain evidence="6 7">NCTC13456</strain>
    </source>
</reference>
<dbReference type="GO" id="GO:0009317">
    <property type="term" value="C:acetyl-CoA carboxylase complex"/>
    <property type="evidence" value="ECO:0007669"/>
    <property type="project" value="InterPro"/>
</dbReference>
<feature type="domain" description="Lipoyl-binding" evidence="5">
    <location>
        <begin position="82"/>
        <end position="158"/>
    </location>
</feature>
<comment type="pathway">
    <text evidence="4">Lipid metabolism; fatty acid biosynthesis.</text>
</comment>
<keyword evidence="4" id="KW-0444">Lipid biosynthesis</keyword>
<name>A0A376GKH8_9FLAO</name>
<dbReference type="PANTHER" id="PTHR45266:SF3">
    <property type="entry name" value="OXALOACETATE DECARBOXYLASE ALPHA CHAIN"/>
    <property type="match status" value="1"/>
</dbReference>
<evidence type="ECO:0000259" key="5">
    <source>
        <dbReference type="PROSITE" id="PS50968"/>
    </source>
</evidence>
<dbReference type="Pfam" id="PF00364">
    <property type="entry name" value="Biotin_lipoyl"/>
    <property type="match status" value="1"/>
</dbReference>
<comment type="function">
    <text evidence="1 4">This protein is a component of the acetyl coenzyme A carboxylase complex; first, biotin carboxylase catalyzes the carboxylation of the carrier protein and then the transcarboxylase transfers the carboxyl group to form malonyl-CoA.</text>
</comment>
<dbReference type="InterPro" id="IPR011053">
    <property type="entry name" value="Single_hybrid_motif"/>
</dbReference>
<dbReference type="InterPro" id="IPR001249">
    <property type="entry name" value="AcCoA_biotinCC"/>
</dbReference>
<dbReference type="NCBIfam" id="TIGR00531">
    <property type="entry name" value="BCCP"/>
    <property type="match status" value="1"/>
</dbReference>
<dbReference type="PROSITE" id="PS50968">
    <property type="entry name" value="BIOTINYL_LIPOYL"/>
    <property type="match status" value="1"/>
</dbReference>